<organism evidence="1 2">
    <name type="scientific">Aduncisulcus paluster</name>
    <dbReference type="NCBI Taxonomy" id="2918883"/>
    <lineage>
        <taxon>Eukaryota</taxon>
        <taxon>Metamonada</taxon>
        <taxon>Carpediemonas-like organisms</taxon>
        <taxon>Aduncisulcus</taxon>
    </lineage>
</organism>
<gene>
    <name evidence="1" type="ORF">ADUPG1_009988</name>
</gene>
<dbReference type="EMBL" id="BQXS01011398">
    <property type="protein sequence ID" value="GKT37143.1"/>
    <property type="molecule type" value="Genomic_DNA"/>
</dbReference>
<comment type="caution">
    <text evidence="1">The sequence shown here is derived from an EMBL/GenBank/DDBJ whole genome shotgun (WGS) entry which is preliminary data.</text>
</comment>
<proteinExistence type="predicted"/>
<accession>A0ABQ5KXH1</accession>
<protein>
    <submittedName>
        <fullName evidence="1">Uncharacterized protein</fullName>
    </submittedName>
</protein>
<name>A0ABQ5KXH1_9EUKA</name>
<reference evidence="1" key="1">
    <citation type="submission" date="2022-03" db="EMBL/GenBank/DDBJ databases">
        <title>Draft genome sequence of Aduncisulcus paluster, a free-living microaerophilic Fornicata.</title>
        <authorList>
            <person name="Yuyama I."/>
            <person name="Kume K."/>
            <person name="Tamura T."/>
            <person name="Inagaki Y."/>
            <person name="Hashimoto T."/>
        </authorList>
    </citation>
    <scope>NUCLEOTIDE SEQUENCE</scope>
    <source>
        <strain evidence="1">NY0171</strain>
    </source>
</reference>
<dbReference type="Proteomes" id="UP001057375">
    <property type="component" value="Unassembled WGS sequence"/>
</dbReference>
<sequence length="70" mass="8334">MFLMREDEQHTILEVSQSIFDNFVHFWLLLGVIRSQTWHSTPLSAHYIRYSFNNLFVFLSDNQTKIVGSQ</sequence>
<evidence type="ECO:0000313" key="1">
    <source>
        <dbReference type="EMBL" id="GKT37143.1"/>
    </source>
</evidence>
<keyword evidence="2" id="KW-1185">Reference proteome</keyword>
<evidence type="ECO:0000313" key="2">
    <source>
        <dbReference type="Proteomes" id="UP001057375"/>
    </source>
</evidence>